<dbReference type="PANTHER" id="PTHR47199:SF2">
    <property type="entry name" value="PHOTOSYSTEM II STABILITY_ASSEMBLY FACTOR HCF136, CHLOROPLASTIC"/>
    <property type="match status" value="1"/>
</dbReference>
<keyword evidence="4" id="KW-1185">Reference proteome</keyword>
<reference evidence="4" key="1">
    <citation type="submission" date="2016-10" db="EMBL/GenBank/DDBJ databases">
        <authorList>
            <person name="Varghese N."/>
            <person name="Submissions S."/>
        </authorList>
    </citation>
    <scope>NUCLEOTIDE SEQUENCE [LARGE SCALE GENOMIC DNA]</scope>
    <source>
        <strain evidence="4">XJ109</strain>
    </source>
</reference>
<keyword evidence="1 2" id="KW-0732">Signal</keyword>
<protein>
    <submittedName>
        <fullName evidence="3">Por secretion system C-terminal sorting domain-containing protein</fullName>
    </submittedName>
</protein>
<accession>A0A1I5ACU4</accession>
<dbReference type="NCBIfam" id="TIGR04183">
    <property type="entry name" value="Por_Secre_tail"/>
    <property type="match status" value="1"/>
</dbReference>
<feature type="chain" id="PRO_5011499126" evidence="2">
    <location>
        <begin position="20"/>
        <end position="440"/>
    </location>
</feature>
<dbReference type="EMBL" id="FOUZ01000016">
    <property type="protein sequence ID" value="SFN60039.1"/>
    <property type="molecule type" value="Genomic_DNA"/>
</dbReference>
<dbReference type="Proteomes" id="UP000199149">
    <property type="component" value="Unassembled WGS sequence"/>
</dbReference>
<organism evidence="3 4">
    <name type="scientific">Algoriella xinjiangensis</name>
    <dbReference type="NCBI Taxonomy" id="684065"/>
    <lineage>
        <taxon>Bacteria</taxon>
        <taxon>Pseudomonadati</taxon>
        <taxon>Bacteroidota</taxon>
        <taxon>Flavobacteriia</taxon>
        <taxon>Flavobacteriales</taxon>
        <taxon>Weeksellaceae</taxon>
        <taxon>Algoriella</taxon>
    </lineage>
</organism>
<feature type="signal peptide" evidence="2">
    <location>
        <begin position="1"/>
        <end position="19"/>
    </location>
</feature>
<gene>
    <name evidence="3" type="ORF">SAMN05421738_11636</name>
</gene>
<evidence type="ECO:0000313" key="4">
    <source>
        <dbReference type="Proteomes" id="UP000199149"/>
    </source>
</evidence>
<evidence type="ECO:0000313" key="3">
    <source>
        <dbReference type="EMBL" id="SFN60039.1"/>
    </source>
</evidence>
<dbReference type="AlphaFoldDB" id="A0A1I5ACU4"/>
<dbReference type="STRING" id="684065.SAMN05421738_11636"/>
<evidence type="ECO:0000256" key="1">
    <source>
        <dbReference type="ARBA" id="ARBA00022729"/>
    </source>
</evidence>
<dbReference type="InterPro" id="IPR026444">
    <property type="entry name" value="Secre_tail"/>
</dbReference>
<proteinExistence type="predicted"/>
<dbReference type="SUPFAM" id="SSF110296">
    <property type="entry name" value="Oligoxyloglucan reducing end-specific cellobiohydrolase"/>
    <property type="match status" value="2"/>
</dbReference>
<name>A0A1I5ACU4_9FLAO</name>
<dbReference type="InterPro" id="IPR015943">
    <property type="entry name" value="WD40/YVTN_repeat-like_dom_sf"/>
</dbReference>
<dbReference type="OrthoDB" id="610388at2"/>
<evidence type="ECO:0000256" key="2">
    <source>
        <dbReference type="SAM" id="SignalP"/>
    </source>
</evidence>
<dbReference type="PANTHER" id="PTHR47199">
    <property type="entry name" value="PHOTOSYSTEM II STABILITY/ASSEMBLY FACTOR HCF136, CHLOROPLASTIC"/>
    <property type="match status" value="1"/>
</dbReference>
<dbReference type="Gene3D" id="2.130.10.10">
    <property type="entry name" value="YVTN repeat-like/Quinoprotein amine dehydrogenase"/>
    <property type="match status" value="2"/>
</dbReference>
<dbReference type="RefSeq" id="WP_092909774.1">
    <property type="nucleotide sequence ID" value="NZ_FOUZ01000016.1"/>
</dbReference>
<sequence>MKKQLLTLLSLAIVSISFGQSWTTQNSKVPVSGAGLSRISIKDANIAWASFYNGNPGAPSQYLKYVSVTANGGTTWTSKLVSNLPTNALISDIQTIDSQKAFIVTAPESGSGAANGLWKTENGGTSWTKVTGVFSNASFGNIVYFWDTNNGIVIGDPVNGKYEMYKTTDGGNSWSVLTTAPSQTNDDYGYVGGKVVFGENMWLTSNTGKILHTADRGLTWKSYFAPIDDFEGEEVNGSMSFSSATYGLIVDNSSTLWFTEDGGQNWDIKASDSYFDGDIKYVPGSTNTFISTGINGSSSLGTGSAYSNDGGQNWTVIESGTQTGTLGAYDCNTVWAGQFTSDAAGTGGLLKLDGGVPNCSLAVNDQVLSKVELKAVVNANTLNIIASKEVKSVLVGDMTGRKLTEVNSKNVNVSNLKPGVYYARVAYADGAFGTVKFIIK</sequence>